<feature type="compositionally biased region" description="Basic and acidic residues" evidence="1">
    <location>
        <begin position="1"/>
        <end position="21"/>
    </location>
</feature>
<organism evidence="2 3">
    <name type="scientific">Candidatus Accumulibacter appositus</name>
    <dbReference type="NCBI Taxonomy" id="1454003"/>
    <lineage>
        <taxon>Bacteria</taxon>
        <taxon>Pseudomonadati</taxon>
        <taxon>Pseudomonadota</taxon>
        <taxon>Betaproteobacteria</taxon>
        <taxon>Candidatus Accumulibacter</taxon>
    </lineage>
</organism>
<dbReference type="Proteomes" id="UP000021816">
    <property type="component" value="Unassembled WGS sequence"/>
</dbReference>
<name>A0A011NYF1_9PROT</name>
<evidence type="ECO:0000313" key="3">
    <source>
        <dbReference type="Proteomes" id="UP000021816"/>
    </source>
</evidence>
<evidence type="ECO:0000313" key="2">
    <source>
        <dbReference type="EMBL" id="EXI80346.1"/>
    </source>
</evidence>
<protein>
    <submittedName>
        <fullName evidence="2">Uncharacterized protein</fullName>
    </submittedName>
</protein>
<feature type="region of interest" description="Disordered" evidence="1">
    <location>
        <begin position="1"/>
        <end position="35"/>
    </location>
</feature>
<dbReference type="PATRIC" id="fig|1454003.3.peg.1901"/>
<sequence>MTNESRDFFESKSHQPGRELLCRPPGHGKLFEDQA</sequence>
<gene>
    <name evidence="2" type="ORF">AW10_01852</name>
</gene>
<dbReference type="STRING" id="1454003.AW10_01852"/>
<comment type="caution">
    <text evidence="2">The sequence shown here is derived from an EMBL/GenBank/DDBJ whole genome shotgun (WGS) entry which is preliminary data.</text>
</comment>
<evidence type="ECO:0000256" key="1">
    <source>
        <dbReference type="SAM" id="MobiDB-lite"/>
    </source>
</evidence>
<dbReference type="EMBL" id="JEMX01000036">
    <property type="protein sequence ID" value="EXI80346.1"/>
    <property type="molecule type" value="Genomic_DNA"/>
</dbReference>
<accession>A0A011NYF1</accession>
<dbReference type="AlphaFoldDB" id="A0A011NYF1"/>
<reference evidence="2 3" key="1">
    <citation type="submission" date="2014-02" db="EMBL/GenBank/DDBJ databases">
        <title>Expanding our view of genomic diversity in Candidatus Accumulibacter clades.</title>
        <authorList>
            <person name="Skennerton C.T."/>
            <person name="Barr J.J."/>
            <person name="Slater F.R."/>
            <person name="Bond P.L."/>
            <person name="Tyson G.W."/>
        </authorList>
    </citation>
    <scope>NUCLEOTIDE SEQUENCE [LARGE SCALE GENOMIC DNA]</scope>
    <source>
        <strain evidence="3">BA-92</strain>
    </source>
</reference>
<proteinExistence type="predicted"/>